<feature type="transmembrane region" description="Helical" evidence="9">
    <location>
        <begin position="71"/>
        <end position="92"/>
    </location>
</feature>
<evidence type="ECO:0000256" key="3">
    <source>
        <dbReference type="ARBA" id="ARBA00021009"/>
    </source>
</evidence>
<evidence type="ECO:0000256" key="5">
    <source>
        <dbReference type="ARBA" id="ARBA00022989"/>
    </source>
</evidence>
<dbReference type="PROSITE" id="PS00668">
    <property type="entry name" value="COMPLEX1_ND1_2"/>
    <property type="match status" value="1"/>
</dbReference>
<accession>A0A343W681</accession>
<dbReference type="GO" id="GO:0005743">
    <property type="term" value="C:mitochondrial inner membrane"/>
    <property type="evidence" value="ECO:0007669"/>
    <property type="project" value="UniProtKB-SubCell"/>
</dbReference>
<feature type="transmembrane region" description="Helical" evidence="9">
    <location>
        <begin position="143"/>
        <end position="163"/>
    </location>
</feature>
<comment type="catalytic activity">
    <reaction evidence="8">
        <text>a ubiquinone + NADH + 5 H(+)(in) = a ubiquinol + NAD(+) + 4 H(+)(out)</text>
        <dbReference type="Rhea" id="RHEA:29091"/>
        <dbReference type="Rhea" id="RHEA-COMP:9565"/>
        <dbReference type="Rhea" id="RHEA-COMP:9566"/>
        <dbReference type="ChEBI" id="CHEBI:15378"/>
        <dbReference type="ChEBI" id="CHEBI:16389"/>
        <dbReference type="ChEBI" id="CHEBI:17976"/>
        <dbReference type="ChEBI" id="CHEBI:57540"/>
        <dbReference type="ChEBI" id="CHEBI:57945"/>
        <dbReference type="EC" id="7.1.1.2"/>
    </reaction>
</comment>
<keyword evidence="4 7" id="KW-0812">Transmembrane</keyword>
<keyword evidence="5 9" id="KW-1133">Transmembrane helix</keyword>
<evidence type="ECO:0000256" key="4">
    <source>
        <dbReference type="ARBA" id="ARBA00022692"/>
    </source>
</evidence>
<dbReference type="PANTHER" id="PTHR11432:SF3">
    <property type="entry name" value="NADH-UBIQUINONE OXIDOREDUCTASE CHAIN 1"/>
    <property type="match status" value="1"/>
</dbReference>
<dbReference type="GO" id="GO:0003954">
    <property type="term" value="F:NADH dehydrogenase activity"/>
    <property type="evidence" value="ECO:0007669"/>
    <property type="project" value="TreeGrafter"/>
</dbReference>
<sequence length="310" mass="34984">MPYLPILNITLTLVMALLSMAFFTLLERKILGYTQLRKGPNKVVFMGIPQPMADALKLLAKEQTKPSLSNFFPLIISPFTALALALMMWFLYPTLFPTHFFVYATLFMLSVSSLNVYTILVAGWASNSKYALMGSLRGIAQTISYEVSMALILLSSLILLLSFDFSHILSTKTSWIIFMSLPTFLIWSATILAETNRTPFDLSEGESELVSGFNTEFSGGPFALIFMAEYTNILFMSILTAVIFSGGIFFSLPNQILFFSKILLMATLFIWVRSAYPRLRYDRLMNICWKTFLPWTLASLTLCTTFSFAL</sequence>
<dbReference type="InterPro" id="IPR018086">
    <property type="entry name" value="NADH_UbQ_OxRdtase_su1_CS"/>
</dbReference>
<evidence type="ECO:0000256" key="8">
    <source>
        <dbReference type="RuleBase" id="RU000473"/>
    </source>
</evidence>
<name>A0A343W681_9ANNE</name>
<dbReference type="EMBL" id="KY753828">
    <property type="protein sequence ID" value="AVW86103.1"/>
    <property type="molecule type" value="Genomic_DNA"/>
</dbReference>
<proteinExistence type="inferred from homology"/>
<feature type="transmembrane region" description="Helical" evidence="9">
    <location>
        <begin position="258"/>
        <end position="276"/>
    </location>
</feature>
<dbReference type="PANTHER" id="PTHR11432">
    <property type="entry name" value="NADH DEHYDROGENASE SUBUNIT 1"/>
    <property type="match status" value="1"/>
</dbReference>
<dbReference type="PROSITE" id="PS00667">
    <property type="entry name" value="COMPLEX1_ND1_1"/>
    <property type="match status" value="1"/>
</dbReference>
<keyword evidence="6 9" id="KW-0472">Membrane</keyword>
<feature type="transmembrane region" description="Helical" evidence="9">
    <location>
        <begin position="6"/>
        <end position="26"/>
    </location>
</feature>
<keyword evidence="7" id="KW-0520">NAD</keyword>
<evidence type="ECO:0000256" key="6">
    <source>
        <dbReference type="ARBA" id="ARBA00023136"/>
    </source>
</evidence>
<dbReference type="Pfam" id="PF00146">
    <property type="entry name" value="NADHdh"/>
    <property type="match status" value="1"/>
</dbReference>
<evidence type="ECO:0000256" key="1">
    <source>
        <dbReference type="ARBA" id="ARBA00004141"/>
    </source>
</evidence>
<evidence type="ECO:0000256" key="2">
    <source>
        <dbReference type="ARBA" id="ARBA00010535"/>
    </source>
</evidence>
<feature type="transmembrane region" description="Helical" evidence="9">
    <location>
        <begin position="175"/>
        <end position="193"/>
    </location>
</feature>
<evidence type="ECO:0000256" key="7">
    <source>
        <dbReference type="RuleBase" id="RU000471"/>
    </source>
</evidence>
<dbReference type="HAMAP" id="MF_01350">
    <property type="entry name" value="NDH1_NuoH"/>
    <property type="match status" value="1"/>
</dbReference>
<feature type="transmembrane region" description="Helical" evidence="9">
    <location>
        <begin position="98"/>
        <end position="122"/>
    </location>
</feature>
<organism evidence="10">
    <name type="scientific">Lepidonotopodium sp. YZ-2018</name>
    <dbReference type="NCBI Taxonomy" id="2153333"/>
    <lineage>
        <taxon>Eukaryota</taxon>
        <taxon>Metazoa</taxon>
        <taxon>Spiralia</taxon>
        <taxon>Lophotrochozoa</taxon>
        <taxon>Annelida</taxon>
        <taxon>Polychaeta</taxon>
        <taxon>Errantia</taxon>
        <taxon>Phyllodocida</taxon>
        <taxon>Polynoidae</taxon>
        <taxon>Lepidonotopodium</taxon>
    </lineage>
</organism>
<protein>
    <recommendedName>
        <fullName evidence="3 8">NADH-ubiquinone oxidoreductase chain 1</fullName>
        <ecNumber evidence="8">7.1.1.2</ecNumber>
    </recommendedName>
</protein>
<dbReference type="GO" id="GO:0009060">
    <property type="term" value="P:aerobic respiration"/>
    <property type="evidence" value="ECO:0007669"/>
    <property type="project" value="TreeGrafter"/>
</dbReference>
<dbReference type="AlphaFoldDB" id="A0A343W681"/>
<keyword evidence="8 10" id="KW-0496">Mitochondrion</keyword>
<geneLocation type="mitochondrion" evidence="10"/>
<evidence type="ECO:0000256" key="9">
    <source>
        <dbReference type="SAM" id="Phobius"/>
    </source>
</evidence>
<dbReference type="EC" id="7.1.1.2" evidence="8"/>
<reference evidence="10" key="1">
    <citation type="journal article" date="2018" name="Mol. Phylogenet. Evol.">
        <title>Phylogeny, evolution and mitochondrial gene order rearrangement in scale worms (Aphroditiformia, Annelida).</title>
        <authorList>
            <person name="Zhang Y."/>
            <person name="Sun J."/>
            <person name="Rouse G.W."/>
            <person name="Wiklund H."/>
            <person name="Pleijel F."/>
            <person name="Watanabe H.K."/>
            <person name="Chen C."/>
            <person name="Qian P.-Y."/>
            <person name="Qiu J.-W."/>
        </authorList>
    </citation>
    <scope>NUCLEOTIDE SEQUENCE</scope>
</reference>
<dbReference type="InterPro" id="IPR001694">
    <property type="entry name" value="NADH_UbQ_OxRdtase_su1/FPO"/>
</dbReference>
<feature type="transmembrane region" description="Helical" evidence="9">
    <location>
        <begin position="288"/>
        <end position="309"/>
    </location>
</feature>
<dbReference type="GO" id="GO:0008137">
    <property type="term" value="F:NADH dehydrogenase (ubiquinone) activity"/>
    <property type="evidence" value="ECO:0007669"/>
    <property type="project" value="UniProtKB-EC"/>
</dbReference>
<comment type="similarity">
    <text evidence="2 7">Belongs to the complex I subunit 1 family.</text>
</comment>
<feature type="transmembrane region" description="Helical" evidence="9">
    <location>
        <begin position="233"/>
        <end position="252"/>
    </location>
</feature>
<gene>
    <name evidence="10" type="primary">ND1</name>
</gene>
<evidence type="ECO:0000313" key="10">
    <source>
        <dbReference type="EMBL" id="AVW86103.1"/>
    </source>
</evidence>
<comment type="subcellular location">
    <subcellularLocation>
        <location evidence="1">Membrane</location>
        <topology evidence="1">Multi-pass membrane protein</topology>
    </subcellularLocation>
    <subcellularLocation>
        <location evidence="7">Mitochondrion inner membrane</location>
        <topology evidence="7">Multi-pass membrane protein</topology>
    </subcellularLocation>
</comment>
<keyword evidence="8" id="KW-0830">Ubiquinone</keyword>